<evidence type="ECO:0000256" key="6">
    <source>
        <dbReference type="SAM" id="Phobius"/>
    </source>
</evidence>
<evidence type="ECO:0000256" key="1">
    <source>
        <dbReference type="ARBA" id="ARBA00004651"/>
    </source>
</evidence>
<feature type="transmembrane region" description="Helical" evidence="6">
    <location>
        <begin position="78"/>
        <end position="99"/>
    </location>
</feature>
<evidence type="ECO:0000256" key="2">
    <source>
        <dbReference type="ARBA" id="ARBA00022475"/>
    </source>
</evidence>
<feature type="transmembrane region" description="Helical" evidence="6">
    <location>
        <begin position="31"/>
        <end position="52"/>
    </location>
</feature>
<comment type="subcellular location">
    <subcellularLocation>
        <location evidence="1">Cell membrane</location>
        <topology evidence="1">Multi-pass membrane protein</topology>
    </subcellularLocation>
</comment>
<dbReference type="KEGG" id="cke:B5M06_03295"/>
<dbReference type="PANTHER" id="PTHR30250">
    <property type="entry name" value="PST FAMILY PREDICTED COLANIC ACID TRANSPORTER"/>
    <property type="match status" value="1"/>
</dbReference>
<sequence>MLVPVVVIFYLFILKSNFNINLFISDKNSHLIKIFLFQSFPFFVGVVAMIFFKKMDKILIKNVISEAEYSMYVVASQIYENFSFVGVLVLTVLGPALVYSKKNLNEVELGVSKIIKFQFLLYILICLFCYFFMSDFINIVFGREYANSISYIYLFVCLIFLVFIDESISMLYLKYKKGNIFFLKWVIMVIVFILFYFILFKNYFANGLIFSYFGAYSFILAFHYFLIKIKKVLDF</sequence>
<feature type="transmembrane region" description="Helical" evidence="6">
    <location>
        <begin position="119"/>
        <end position="139"/>
    </location>
</feature>
<dbReference type="InterPro" id="IPR050833">
    <property type="entry name" value="Poly_Biosynth_Transport"/>
</dbReference>
<feature type="transmembrane region" description="Helical" evidence="6">
    <location>
        <begin position="6"/>
        <end position="24"/>
    </location>
</feature>
<organism evidence="7 8">
    <name type="scientific">Comamonas kerstersii</name>
    <dbReference type="NCBI Taxonomy" id="225992"/>
    <lineage>
        <taxon>Bacteria</taxon>
        <taxon>Pseudomonadati</taxon>
        <taxon>Pseudomonadota</taxon>
        <taxon>Betaproteobacteria</taxon>
        <taxon>Burkholderiales</taxon>
        <taxon>Comamonadaceae</taxon>
        <taxon>Comamonas</taxon>
    </lineage>
</organism>
<keyword evidence="3 6" id="KW-0812">Transmembrane</keyword>
<evidence type="ECO:0008006" key="9">
    <source>
        <dbReference type="Google" id="ProtNLM"/>
    </source>
</evidence>
<feature type="transmembrane region" description="Helical" evidence="6">
    <location>
        <begin position="151"/>
        <end position="173"/>
    </location>
</feature>
<evidence type="ECO:0000256" key="3">
    <source>
        <dbReference type="ARBA" id="ARBA00022692"/>
    </source>
</evidence>
<keyword evidence="5 6" id="KW-0472">Membrane</keyword>
<protein>
    <recommendedName>
        <fullName evidence="9">Polysaccharide biosynthesis protein C-terminal domain-containing protein</fullName>
    </recommendedName>
</protein>
<gene>
    <name evidence="7" type="ORF">B5M06_03295</name>
</gene>
<proteinExistence type="predicted"/>
<keyword evidence="2" id="KW-1003">Cell membrane</keyword>
<accession>A0A1V0BBW1</accession>
<evidence type="ECO:0000256" key="5">
    <source>
        <dbReference type="ARBA" id="ARBA00023136"/>
    </source>
</evidence>
<evidence type="ECO:0000256" key="4">
    <source>
        <dbReference type="ARBA" id="ARBA00022989"/>
    </source>
</evidence>
<dbReference type="PANTHER" id="PTHR30250:SF11">
    <property type="entry name" value="O-ANTIGEN TRANSPORTER-RELATED"/>
    <property type="match status" value="1"/>
</dbReference>
<evidence type="ECO:0000313" key="8">
    <source>
        <dbReference type="Proteomes" id="UP000242792"/>
    </source>
</evidence>
<dbReference type="EMBL" id="CP020121">
    <property type="protein sequence ID" value="AQZ97433.1"/>
    <property type="molecule type" value="Genomic_DNA"/>
</dbReference>
<evidence type="ECO:0000313" key="7">
    <source>
        <dbReference type="EMBL" id="AQZ97433.1"/>
    </source>
</evidence>
<dbReference type="AlphaFoldDB" id="A0A1V0BBW1"/>
<reference evidence="7 8" key="1">
    <citation type="submission" date="2017-03" db="EMBL/GenBank/DDBJ databases">
        <title>Rapid Whole Genome Sequencing of Comamonas kerstersii Causing Continuous ambulatory Peritoneal Dialysis-Associated Peritonitis.</title>
        <authorList>
            <person name="Zheng B."/>
        </authorList>
    </citation>
    <scope>NUCLEOTIDE SEQUENCE [LARGE SCALE GENOMIC DNA]</scope>
    <source>
        <strain evidence="7 8">8943</strain>
    </source>
</reference>
<feature type="transmembrane region" description="Helical" evidence="6">
    <location>
        <begin position="205"/>
        <end position="227"/>
    </location>
</feature>
<dbReference type="GO" id="GO:0005886">
    <property type="term" value="C:plasma membrane"/>
    <property type="evidence" value="ECO:0007669"/>
    <property type="project" value="UniProtKB-SubCell"/>
</dbReference>
<keyword evidence="4 6" id="KW-1133">Transmembrane helix</keyword>
<dbReference type="Proteomes" id="UP000242792">
    <property type="component" value="Chromosome"/>
</dbReference>
<name>A0A1V0BBW1_9BURK</name>
<feature type="transmembrane region" description="Helical" evidence="6">
    <location>
        <begin position="180"/>
        <end position="199"/>
    </location>
</feature>